<protein>
    <recommendedName>
        <fullName evidence="1">AAA+ ATPase domain-containing protein</fullName>
    </recommendedName>
</protein>
<organism evidence="2 3">
    <name type="scientific">Stagnimonas aquatica</name>
    <dbReference type="NCBI Taxonomy" id="2689987"/>
    <lineage>
        <taxon>Bacteria</taxon>
        <taxon>Pseudomonadati</taxon>
        <taxon>Pseudomonadota</taxon>
        <taxon>Gammaproteobacteria</taxon>
        <taxon>Nevskiales</taxon>
        <taxon>Nevskiaceae</taxon>
        <taxon>Stagnimonas</taxon>
    </lineage>
</organism>
<dbReference type="EMBL" id="RJVO01000002">
    <property type="protein sequence ID" value="ROH91767.1"/>
    <property type="molecule type" value="Genomic_DNA"/>
</dbReference>
<name>A0A3N0VG77_9GAMM</name>
<dbReference type="RefSeq" id="WP_123210811.1">
    <property type="nucleotide sequence ID" value="NZ_RJVO01000002.1"/>
</dbReference>
<gene>
    <name evidence="2" type="ORF">ED208_05110</name>
</gene>
<dbReference type="SMART" id="SM00382">
    <property type="entry name" value="AAA"/>
    <property type="match status" value="1"/>
</dbReference>
<dbReference type="InterPro" id="IPR003593">
    <property type="entry name" value="AAA+_ATPase"/>
</dbReference>
<evidence type="ECO:0000313" key="2">
    <source>
        <dbReference type="EMBL" id="ROH91767.1"/>
    </source>
</evidence>
<dbReference type="Proteomes" id="UP000282106">
    <property type="component" value="Unassembled WGS sequence"/>
</dbReference>
<dbReference type="SUPFAM" id="SSF52540">
    <property type="entry name" value="P-loop containing nucleoside triphosphate hydrolases"/>
    <property type="match status" value="1"/>
</dbReference>
<keyword evidence="3" id="KW-1185">Reference proteome</keyword>
<dbReference type="InterPro" id="IPR027417">
    <property type="entry name" value="P-loop_NTPase"/>
</dbReference>
<reference evidence="2 3" key="1">
    <citation type="submission" date="2018-10" db="EMBL/GenBank/DDBJ databases">
        <authorList>
            <person name="Chen W.-M."/>
        </authorList>
    </citation>
    <scope>NUCLEOTIDE SEQUENCE [LARGE SCALE GENOMIC DNA]</scope>
    <source>
        <strain evidence="2 3">THS-13</strain>
    </source>
</reference>
<dbReference type="InParanoid" id="A0A3N0VG77"/>
<comment type="caution">
    <text evidence="2">The sequence shown here is derived from an EMBL/GenBank/DDBJ whole genome shotgun (WGS) entry which is preliminary data.</text>
</comment>
<dbReference type="InterPro" id="IPR008868">
    <property type="entry name" value="TniB"/>
</dbReference>
<sequence length="354" mass="39101">MNTYDTTTLSPDCAAANDLPPNEALLLERLSSAVINHPEMAHASRLVDSVIAMNRHYSEPRHLLVIGDSGCGKSTLCDLIENRYGTFDQEFRLGVQRNVGALMTSVPSPVTPRSMAIQMLRSMGITRRLNQPTQALTEELIEQFRQCDVRVVVLDEFQHLLSVGEGGEKQAPKQLRQVQDWIKTLIVKSGVSFILLGLPSSTALLLAEDQMSRRFNQIFRLRAFPMPAAKKPSTIGAFVGDLLFCAVNELSFFDDAVSFEDQSYNALRIHLATGGVPGPIKDLVINAARHALVRGDRIITLAHFASAYESVSRSLETQNEVRRENGEPGLPTSVINPFTAPEQWVLSQAYQKAA</sequence>
<dbReference type="Gene3D" id="3.40.50.300">
    <property type="entry name" value="P-loop containing nucleotide triphosphate hydrolases"/>
    <property type="match status" value="1"/>
</dbReference>
<dbReference type="Pfam" id="PF05621">
    <property type="entry name" value="TniB"/>
    <property type="match status" value="1"/>
</dbReference>
<evidence type="ECO:0000259" key="1">
    <source>
        <dbReference type="SMART" id="SM00382"/>
    </source>
</evidence>
<dbReference type="AlphaFoldDB" id="A0A3N0VG77"/>
<evidence type="ECO:0000313" key="3">
    <source>
        <dbReference type="Proteomes" id="UP000282106"/>
    </source>
</evidence>
<proteinExistence type="predicted"/>
<accession>A0A3N0VG77</accession>
<feature type="domain" description="AAA+ ATPase" evidence="1">
    <location>
        <begin position="59"/>
        <end position="225"/>
    </location>
</feature>